<protein>
    <recommendedName>
        <fullName evidence="1">Flagellar protein FlgJ N-terminal domain-containing protein</fullName>
    </recommendedName>
</protein>
<dbReference type="EMBL" id="NRRL01000052">
    <property type="protein sequence ID" value="MBK1669557.1"/>
    <property type="molecule type" value="Genomic_DNA"/>
</dbReference>
<dbReference type="InterPro" id="IPR019301">
    <property type="entry name" value="Flagellar_prot_FlgJ_N"/>
</dbReference>
<dbReference type="Pfam" id="PF10135">
    <property type="entry name" value="Rod-binding"/>
    <property type="match status" value="1"/>
</dbReference>
<evidence type="ECO:0000259" key="1">
    <source>
        <dbReference type="Pfam" id="PF10135"/>
    </source>
</evidence>
<gene>
    <name evidence="2" type="ORF">CKO28_16075</name>
</gene>
<organism evidence="2 3">
    <name type="scientific">Rhodovibrio sodomensis</name>
    <dbReference type="NCBI Taxonomy" id="1088"/>
    <lineage>
        <taxon>Bacteria</taxon>
        <taxon>Pseudomonadati</taxon>
        <taxon>Pseudomonadota</taxon>
        <taxon>Alphaproteobacteria</taxon>
        <taxon>Rhodospirillales</taxon>
        <taxon>Rhodovibrionaceae</taxon>
        <taxon>Rhodovibrio</taxon>
    </lineage>
</organism>
<comment type="caution">
    <text evidence="2">The sequence shown here is derived from an EMBL/GenBank/DDBJ whole genome shotgun (WGS) entry which is preliminary data.</text>
</comment>
<proteinExistence type="predicted"/>
<accession>A0ABS1DHH7</accession>
<evidence type="ECO:0000313" key="3">
    <source>
        <dbReference type="Proteomes" id="UP001296873"/>
    </source>
</evidence>
<dbReference type="Proteomes" id="UP001296873">
    <property type="component" value="Unassembled WGS sequence"/>
</dbReference>
<dbReference type="RefSeq" id="WP_200341893.1">
    <property type="nucleotide sequence ID" value="NZ_NRRL01000052.1"/>
</dbReference>
<feature type="domain" description="Flagellar protein FlgJ N-terminal" evidence="1">
    <location>
        <begin position="54"/>
        <end position="98"/>
    </location>
</feature>
<reference evidence="2 3" key="1">
    <citation type="journal article" date="2020" name="Microorganisms">
        <title>Osmotic Adaptation and Compatible Solute Biosynthesis of Phototrophic Bacteria as Revealed from Genome Analyses.</title>
        <authorList>
            <person name="Imhoff J.F."/>
            <person name="Rahn T."/>
            <person name="Kunzel S."/>
            <person name="Keller A."/>
            <person name="Neulinger S.C."/>
        </authorList>
    </citation>
    <scope>NUCLEOTIDE SEQUENCE [LARGE SCALE GENOMIC DNA]</scope>
    <source>
        <strain evidence="2 3">DSM 9895</strain>
    </source>
</reference>
<name>A0ABS1DHH7_9PROT</name>
<keyword evidence="3" id="KW-1185">Reference proteome</keyword>
<sequence length="111" mass="11635">MSGFSPSPMNPALLRASSQKIDLPSVPNGDRQAIKKAAQEFEAMFVAQMLKPVFDTLPQGGPFSGGPGEKIFQGLLVEQYGKAVAASSGVGIAQVVEQEMLARQNEGGGNE</sequence>
<evidence type="ECO:0000313" key="2">
    <source>
        <dbReference type="EMBL" id="MBK1669557.1"/>
    </source>
</evidence>